<dbReference type="InterPro" id="IPR032465">
    <property type="entry name" value="ACMSD"/>
</dbReference>
<dbReference type="PANTHER" id="PTHR21240">
    <property type="entry name" value="2-AMINO-3-CARBOXYLMUCONATE-6-SEMIALDEHYDE DECARBOXYLASE"/>
    <property type="match status" value="1"/>
</dbReference>
<dbReference type="EC" id="4.1.1.52" evidence="7"/>
<evidence type="ECO:0000256" key="6">
    <source>
        <dbReference type="ARBA" id="ARBA00036832"/>
    </source>
</evidence>
<keyword evidence="3 8" id="KW-0210">Decarboxylase</keyword>
<dbReference type="Gene3D" id="3.20.20.140">
    <property type="entry name" value="Metal-dependent hydrolases"/>
    <property type="match status" value="1"/>
</dbReference>
<dbReference type="Pfam" id="PF04909">
    <property type="entry name" value="Amidohydro_2"/>
    <property type="match status" value="1"/>
</dbReference>
<evidence type="ECO:0000256" key="2">
    <source>
        <dbReference type="ARBA" id="ARBA00022723"/>
    </source>
</evidence>
<name>A0A6A6P8V8_9PEZI</name>
<dbReference type="GO" id="GO:0019748">
    <property type="term" value="P:secondary metabolic process"/>
    <property type="evidence" value="ECO:0007669"/>
    <property type="project" value="TreeGrafter"/>
</dbReference>
<keyword evidence="11" id="KW-1185">Reference proteome</keyword>
<keyword evidence="5 8" id="KW-0456">Lyase</keyword>
<evidence type="ECO:0000259" key="9">
    <source>
        <dbReference type="Pfam" id="PF04909"/>
    </source>
</evidence>
<dbReference type="OrthoDB" id="2832284at2759"/>
<feature type="domain" description="Amidohydrolase-related" evidence="9">
    <location>
        <begin position="4"/>
        <end position="350"/>
    </location>
</feature>
<keyword evidence="4" id="KW-0862">Zinc</keyword>
<dbReference type="Proteomes" id="UP000799766">
    <property type="component" value="Unassembled WGS sequence"/>
</dbReference>
<dbReference type="GO" id="GO:0047596">
    <property type="term" value="F:6-methylsalicylate decarboxylase activity"/>
    <property type="evidence" value="ECO:0007669"/>
    <property type="project" value="UniProtKB-EC"/>
</dbReference>
<comment type="similarity">
    <text evidence="1">Belongs to the metallo-dependent hydrolases superfamily. ACMSD family.</text>
</comment>
<evidence type="ECO:0000256" key="7">
    <source>
        <dbReference type="ARBA" id="ARBA00038889"/>
    </source>
</evidence>
<dbReference type="EMBL" id="MU001673">
    <property type="protein sequence ID" value="KAF2460390.1"/>
    <property type="molecule type" value="Genomic_DNA"/>
</dbReference>
<dbReference type="InterPro" id="IPR006680">
    <property type="entry name" value="Amidohydro-rel"/>
</dbReference>
<protein>
    <recommendedName>
        <fullName evidence="7">6-methylsalicylate decarboxylase</fullName>
        <ecNumber evidence="7">4.1.1.52</ecNumber>
    </recommendedName>
</protein>
<keyword evidence="10" id="KW-0378">Hydrolase</keyword>
<dbReference type="InterPro" id="IPR032466">
    <property type="entry name" value="Metal_Hydrolase"/>
</dbReference>
<evidence type="ECO:0000256" key="8">
    <source>
        <dbReference type="RuleBase" id="RU366045"/>
    </source>
</evidence>
<evidence type="ECO:0000256" key="5">
    <source>
        <dbReference type="ARBA" id="ARBA00023239"/>
    </source>
</evidence>
<evidence type="ECO:0000313" key="10">
    <source>
        <dbReference type="EMBL" id="KAF2460390.1"/>
    </source>
</evidence>
<evidence type="ECO:0000256" key="3">
    <source>
        <dbReference type="ARBA" id="ARBA00022793"/>
    </source>
</evidence>
<comment type="catalytic activity">
    <reaction evidence="6">
        <text>6-methylsalicylate + H(+) = 3-methylphenol + CO2</text>
        <dbReference type="Rhea" id="RHEA:23112"/>
        <dbReference type="ChEBI" id="CHEBI:15378"/>
        <dbReference type="ChEBI" id="CHEBI:16526"/>
        <dbReference type="ChEBI" id="CHEBI:17231"/>
        <dbReference type="ChEBI" id="CHEBI:36658"/>
        <dbReference type="EC" id="4.1.1.52"/>
    </reaction>
    <physiologicalReaction direction="left-to-right" evidence="6">
        <dbReference type="Rhea" id="RHEA:23113"/>
    </physiologicalReaction>
</comment>
<reference evidence="10" key="1">
    <citation type="journal article" date="2020" name="Stud. Mycol.">
        <title>101 Dothideomycetes genomes: a test case for predicting lifestyles and emergence of pathogens.</title>
        <authorList>
            <person name="Haridas S."/>
            <person name="Albert R."/>
            <person name="Binder M."/>
            <person name="Bloem J."/>
            <person name="Labutti K."/>
            <person name="Salamov A."/>
            <person name="Andreopoulos B."/>
            <person name="Baker S."/>
            <person name="Barry K."/>
            <person name="Bills G."/>
            <person name="Bluhm B."/>
            <person name="Cannon C."/>
            <person name="Castanera R."/>
            <person name="Culley D."/>
            <person name="Daum C."/>
            <person name="Ezra D."/>
            <person name="Gonzalez J."/>
            <person name="Henrissat B."/>
            <person name="Kuo A."/>
            <person name="Liang C."/>
            <person name="Lipzen A."/>
            <person name="Lutzoni F."/>
            <person name="Magnuson J."/>
            <person name="Mondo S."/>
            <person name="Nolan M."/>
            <person name="Ohm R."/>
            <person name="Pangilinan J."/>
            <person name="Park H.-J."/>
            <person name="Ramirez L."/>
            <person name="Alfaro M."/>
            <person name="Sun H."/>
            <person name="Tritt A."/>
            <person name="Yoshinaga Y."/>
            <person name="Zwiers L.-H."/>
            <person name="Turgeon B."/>
            <person name="Goodwin S."/>
            <person name="Spatafora J."/>
            <person name="Crous P."/>
            <person name="Grigoriev I."/>
        </authorList>
    </citation>
    <scope>NUCLEOTIDE SEQUENCE</scope>
    <source>
        <strain evidence="10">ATCC 16933</strain>
    </source>
</reference>
<dbReference type="GO" id="GO:0046872">
    <property type="term" value="F:metal ion binding"/>
    <property type="evidence" value="ECO:0007669"/>
    <property type="project" value="UniProtKB-KW"/>
</dbReference>
<accession>A0A6A6P8V8</accession>
<dbReference type="PANTHER" id="PTHR21240:SF29">
    <property type="entry name" value="AMIDOHYDROLASE-RELATED DOMAIN-CONTAINING PROTEIN"/>
    <property type="match status" value="1"/>
</dbReference>
<proteinExistence type="inferred from homology"/>
<organism evidence="10 11">
    <name type="scientific">Lineolata rhizophorae</name>
    <dbReference type="NCBI Taxonomy" id="578093"/>
    <lineage>
        <taxon>Eukaryota</taxon>
        <taxon>Fungi</taxon>
        <taxon>Dikarya</taxon>
        <taxon>Ascomycota</taxon>
        <taxon>Pezizomycotina</taxon>
        <taxon>Dothideomycetes</taxon>
        <taxon>Dothideomycetes incertae sedis</taxon>
        <taxon>Lineolatales</taxon>
        <taxon>Lineolataceae</taxon>
        <taxon>Lineolata</taxon>
    </lineage>
</organism>
<evidence type="ECO:0000313" key="11">
    <source>
        <dbReference type="Proteomes" id="UP000799766"/>
    </source>
</evidence>
<gene>
    <name evidence="10" type="ORF">BDY21DRAFT_279903</name>
</gene>
<dbReference type="SUPFAM" id="SSF51556">
    <property type="entry name" value="Metallo-dependent hydrolases"/>
    <property type="match status" value="1"/>
</dbReference>
<dbReference type="GO" id="GO:0005829">
    <property type="term" value="C:cytosol"/>
    <property type="evidence" value="ECO:0007669"/>
    <property type="project" value="TreeGrafter"/>
</dbReference>
<sequence length="361" mass="38126">MERIDTHVHCVPDVWREACLKYGHGCPDGMPAIPQWDTTTHLALMDELSITRSILSITSPGTHLKRLASSEMASLTAATNDALSAICAAHPSRFSFFASLPLPDVPASLAEIDRVFGDNPLPGVAGFCLMTNAHGAYLGDKALDPIFDALSARQAVVFMHPTTCHAAHAPLRGPSGGSADAAATAVDDGAEDAIRPLAQYPSPMLEFFFDTTRAVANLLLSGTVSRCPGITFIAPHAGAALPPLAERFGQFASVIYGAQPPGGLAGGDGVKRVLRDRFFFDLAGFPFPDQIHGLLRLVGPDRMLYGSDFPYTPRPSVVGLAERMRVGLRELFDEGMAARIECGNARALFGGSGAGAGRSAL</sequence>
<dbReference type="AlphaFoldDB" id="A0A6A6P8V8"/>
<keyword evidence="2" id="KW-0479">Metal-binding</keyword>
<evidence type="ECO:0000256" key="1">
    <source>
        <dbReference type="ARBA" id="ARBA00005871"/>
    </source>
</evidence>
<dbReference type="GO" id="GO:0016787">
    <property type="term" value="F:hydrolase activity"/>
    <property type="evidence" value="ECO:0007669"/>
    <property type="project" value="UniProtKB-KW"/>
</dbReference>
<evidence type="ECO:0000256" key="4">
    <source>
        <dbReference type="ARBA" id="ARBA00022833"/>
    </source>
</evidence>